<dbReference type="SMART" id="SM00530">
    <property type="entry name" value="HTH_XRE"/>
    <property type="match status" value="1"/>
</dbReference>
<evidence type="ECO:0000313" key="6">
    <source>
        <dbReference type="Proteomes" id="UP000193811"/>
    </source>
</evidence>
<name>A0A0U1DIC2_9MYCO</name>
<dbReference type="EMBL" id="LQOP01000036">
    <property type="protein sequence ID" value="ORV20150.1"/>
    <property type="molecule type" value="Genomic_DNA"/>
</dbReference>
<evidence type="ECO:0000313" key="5">
    <source>
        <dbReference type="Proteomes" id="UP000182227"/>
    </source>
</evidence>
<reference evidence="4 6" key="2">
    <citation type="submission" date="2016-01" db="EMBL/GenBank/DDBJ databases">
        <title>The new phylogeny of the genus Mycobacterium.</title>
        <authorList>
            <person name="Tarcisio F."/>
            <person name="Conor M."/>
            <person name="Antonella G."/>
            <person name="Elisabetta G."/>
            <person name="Giulia F.S."/>
            <person name="Sara T."/>
            <person name="Anna F."/>
            <person name="Clotilde B."/>
            <person name="Roberto B."/>
            <person name="Veronica D.S."/>
            <person name="Fabio R."/>
            <person name="Monica P."/>
            <person name="Olivier J."/>
            <person name="Enrico T."/>
            <person name="Nicola S."/>
        </authorList>
    </citation>
    <scope>NUCLEOTIDE SEQUENCE [LARGE SCALE GENOMIC DNA]</scope>
    <source>
        <strain evidence="4 6">CCUG 50187</strain>
    </source>
</reference>
<dbReference type="CDD" id="cd00093">
    <property type="entry name" value="HTH_XRE"/>
    <property type="match status" value="1"/>
</dbReference>
<proteinExistence type="predicted"/>
<dbReference type="NCBIfam" id="TIGR02607">
    <property type="entry name" value="antidote_HigA"/>
    <property type="match status" value="1"/>
</dbReference>
<dbReference type="EMBL" id="CTEF01000002">
    <property type="protein sequence ID" value="CQD15205.1"/>
    <property type="molecule type" value="Genomic_DNA"/>
</dbReference>
<dbReference type="PANTHER" id="PTHR36924:SF1">
    <property type="entry name" value="ANTITOXIN HIGA-1"/>
    <property type="match status" value="1"/>
</dbReference>
<feature type="domain" description="HTH cro/C1-type" evidence="2">
    <location>
        <begin position="28"/>
        <end position="67"/>
    </location>
</feature>
<gene>
    <name evidence="4" type="ORF">AWB98_29990</name>
    <name evidence="3" type="ORF">BN970_03166</name>
</gene>
<keyword evidence="6" id="KW-1185">Reference proteome</keyword>
<dbReference type="InterPro" id="IPR001387">
    <property type="entry name" value="Cro/C1-type_HTH"/>
</dbReference>
<evidence type="ECO:0000256" key="1">
    <source>
        <dbReference type="ARBA" id="ARBA00023125"/>
    </source>
</evidence>
<dbReference type="Gene3D" id="1.10.260.40">
    <property type="entry name" value="lambda repressor-like DNA-binding domains"/>
    <property type="match status" value="1"/>
</dbReference>
<dbReference type="Proteomes" id="UP000182227">
    <property type="component" value="Unassembled WGS sequence"/>
</dbReference>
<dbReference type="GO" id="GO:0003677">
    <property type="term" value="F:DNA binding"/>
    <property type="evidence" value="ECO:0007669"/>
    <property type="project" value="UniProtKB-KW"/>
</dbReference>
<organism evidence="3 5">
    <name type="scientific">Mycolicibacterium conceptionense</name>
    <dbReference type="NCBI Taxonomy" id="451644"/>
    <lineage>
        <taxon>Bacteria</taxon>
        <taxon>Bacillati</taxon>
        <taxon>Actinomycetota</taxon>
        <taxon>Actinomycetes</taxon>
        <taxon>Mycobacteriales</taxon>
        <taxon>Mycobacteriaceae</taxon>
        <taxon>Mycolicibacterium</taxon>
    </lineage>
</organism>
<dbReference type="InterPro" id="IPR010982">
    <property type="entry name" value="Lambda_DNA-bd_dom_sf"/>
</dbReference>
<dbReference type="SUPFAM" id="SSF47413">
    <property type="entry name" value="lambda repressor-like DNA-binding domains"/>
    <property type="match status" value="1"/>
</dbReference>
<protein>
    <submittedName>
        <fullName evidence="3">Plasmid maintenance system antidote protein</fullName>
    </submittedName>
    <submittedName>
        <fullName evidence="4">XRE family transcriptional regulator</fullName>
    </submittedName>
</protein>
<dbReference type="AlphaFoldDB" id="A0A0U1DIC2"/>
<evidence type="ECO:0000259" key="2">
    <source>
        <dbReference type="PROSITE" id="PS50943"/>
    </source>
</evidence>
<evidence type="ECO:0000313" key="3">
    <source>
        <dbReference type="EMBL" id="CQD15205.1"/>
    </source>
</evidence>
<evidence type="ECO:0000313" key="4">
    <source>
        <dbReference type="EMBL" id="ORV20150.1"/>
    </source>
</evidence>
<dbReference type="PANTHER" id="PTHR36924">
    <property type="entry name" value="ANTITOXIN HIGA-1"/>
    <property type="match status" value="1"/>
</dbReference>
<accession>A0A0U1DIC2</accession>
<dbReference type="Proteomes" id="UP000193811">
    <property type="component" value="Unassembled WGS sequence"/>
</dbReference>
<dbReference type="InterPro" id="IPR013430">
    <property type="entry name" value="Toxin_antidote_HigA"/>
</dbReference>
<dbReference type="Pfam" id="PF01381">
    <property type="entry name" value="HTH_3"/>
    <property type="match status" value="1"/>
</dbReference>
<reference evidence="3 5" key="1">
    <citation type="submission" date="2015-03" db="EMBL/GenBank/DDBJ databases">
        <authorList>
            <person name="Murphy D."/>
        </authorList>
    </citation>
    <scope>NUCLEOTIDE SEQUENCE [LARGE SCALE GENOMIC DNA]</scope>
    <source>
        <strain evidence="3 5">D16</strain>
    </source>
</reference>
<keyword evidence="1" id="KW-0238">DNA-binding</keyword>
<dbReference type="PROSITE" id="PS50943">
    <property type="entry name" value="HTH_CROC1"/>
    <property type="match status" value="1"/>
</dbReference>
<dbReference type="GeneID" id="44300186"/>
<dbReference type="RefSeq" id="WP_085143122.1">
    <property type="nucleotide sequence ID" value="NZ_JACKVA010000010.1"/>
</dbReference>
<sequence>MADFMPAHPGEILETEFLEPMGISAYVLAKTIDVPQSRISAIIHGRRSLSADTGLRLAKAFGLSDMFWINMQARYDADMARIEHGAELADICTLRRTEGGS</sequence>